<evidence type="ECO:0000313" key="6">
    <source>
        <dbReference type="Proteomes" id="UP000002275"/>
    </source>
</evidence>
<dbReference type="KEGG" id="vvu:VV1_2745"/>
<dbReference type="PROSITE" id="PS00135">
    <property type="entry name" value="TRYPSIN_SER"/>
    <property type="match status" value="1"/>
</dbReference>
<evidence type="ECO:0000256" key="1">
    <source>
        <dbReference type="ARBA" id="ARBA00023157"/>
    </source>
</evidence>
<dbReference type="InterPro" id="IPR009003">
    <property type="entry name" value="Peptidase_S1_PA"/>
</dbReference>
<feature type="signal peptide" evidence="3">
    <location>
        <begin position="1"/>
        <end position="30"/>
    </location>
</feature>
<gene>
    <name evidence="5" type="ordered locus">VV1_2745</name>
</gene>
<dbReference type="InterPro" id="IPR043504">
    <property type="entry name" value="Peptidase_S1_PA_chymotrypsin"/>
</dbReference>
<keyword evidence="1" id="KW-1015">Disulfide bond</keyword>
<dbReference type="PRINTS" id="PR00722">
    <property type="entry name" value="CHYMOTRYPSIN"/>
</dbReference>
<name>A0A3Q0L6J5_VIBVU</name>
<evidence type="ECO:0000313" key="5">
    <source>
        <dbReference type="EMBL" id="AAO11089.1"/>
    </source>
</evidence>
<protein>
    <submittedName>
        <fullName evidence="5">Secreted trypsin-like serine protease</fullName>
    </submittedName>
</protein>
<accession>A0A3Q0L6J5</accession>
<reference evidence="5 6" key="2">
    <citation type="journal article" date="2003" name="Infect. Immun.">
        <title>Characterization and pathogenic significance of Vibrio vulnificus antigens preferentially expressed in septicemic patients.</title>
        <authorList>
            <person name="Kim Y.R."/>
            <person name="Lee S.E."/>
            <person name="Kim C.M."/>
            <person name="Kim S.Y."/>
            <person name="Shin E.K."/>
            <person name="Shin D.H."/>
            <person name="Chung S.S."/>
            <person name="Choy H.E."/>
            <person name="Progulske-Fox A."/>
            <person name="Hillman J.D."/>
            <person name="Handfield M."/>
            <person name="Rhee J.H."/>
        </authorList>
    </citation>
    <scope>NUCLEOTIDE SEQUENCE [LARGE SCALE GENOMIC DNA]</scope>
    <source>
        <strain evidence="5 6">CMCP6</strain>
    </source>
</reference>
<feature type="compositionally biased region" description="Polar residues" evidence="2">
    <location>
        <begin position="363"/>
        <end position="377"/>
    </location>
</feature>
<dbReference type="PROSITE" id="PS50240">
    <property type="entry name" value="TRYPSIN_DOM"/>
    <property type="match status" value="1"/>
</dbReference>
<reference evidence="5 6" key="3">
    <citation type="journal article" date="2011" name="Mol. Syst. Biol.">
        <title>Integrative genome-scale metabolic analysis of Vibrio vulnificus for drug targeting and discovery.</title>
        <authorList>
            <person name="Kim H.U."/>
            <person name="Kim S.Y."/>
            <person name="Jeong H."/>
            <person name="Kim T.Y."/>
            <person name="Kim J.J."/>
            <person name="Choy H.E."/>
            <person name="Yi K.Y."/>
            <person name="Rhee J.H."/>
            <person name="Lee S.Y."/>
        </authorList>
    </citation>
    <scope>NUCLEOTIDE SEQUENCE [LARGE SCALE GENOMIC DNA]</scope>
    <source>
        <strain evidence="5 6">CMCP6</strain>
    </source>
</reference>
<feature type="chain" id="PRO_5018136598" evidence="3">
    <location>
        <begin position="31"/>
        <end position="418"/>
    </location>
</feature>
<dbReference type="Pfam" id="PF00089">
    <property type="entry name" value="Trypsin"/>
    <property type="match status" value="1"/>
</dbReference>
<evidence type="ECO:0000256" key="3">
    <source>
        <dbReference type="SAM" id="SignalP"/>
    </source>
</evidence>
<keyword evidence="5" id="KW-0645">Protease</keyword>
<keyword evidence="5" id="KW-0378">Hydrolase</keyword>
<dbReference type="InterPro" id="IPR033116">
    <property type="entry name" value="TRYPSIN_SER"/>
</dbReference>
<dbReference type="Proteomes" id="UP000002275">
    <property type="component" value="Chromosome I"/>
</dbReference>
<keyword evidence="3" id="KW-0732">Signal</keyword>
<evidence type="ECO:0000259" key="4">
    <source>
        <dbReference type="PROSITE" id="PS50240"/>
    </source>
</evidence>
<sequence length="418" mass="44805">MDKDAYGSNAMKTKLSVGVIALSLPMMAQAIVAGIDSSENYVVSVDASSFAEQSRCGGTIINSRWVLTAAHSLIQSKSTQETSDSNPESFTNYEIVALKEVTVRAGILDLFQSQVEHIYDVSHVVIHPDYMPLRTTKQTAQGEELVSTAYQNDLALIRVKRDLPATPVTLINTTSYQDFLTQVASWDDAIRNENALVLGWGSDIPNSPSVDTPPPIPEVIPLKQADIAMVPIADCFDMLEQANTLPLYIASSADVTKLCTLPKQLIHIGNETYGHGACLGDSGGPLVWSDGVGNQFQVGIISASPLINTVCSSVTYPTWYTNVVTYLDWISAYTDSATLPAQQITKPTFMTTASQETPDDNTTESGGQSNECSSNTSASVGGGEVGLGCAGSESSGSVNWVSLLGLLLFWRARRKACE</sequence>
<dbReference type="Gene3D" id="2.40.10.10">
    <property type="entry name" value="Trypsin-like serine proteases"/>
    <property type="match status" value="1"/>
</dbReference>
<evidence type="ECO:0000256" key="2">
    <source>
        <dbReference type="SAM" id="MobiDB-lite"/>
    </source>
</evidence>
<dbReference type="InterPro" id="IPR051487">
    <property type="entry name" value="Ser/Thr_Proteases_Immune/Dev"/>
</dbReference>
<reference evidence="6" key="1">
    <citation type="submission" date="2002-12" db="EMBL/GenBank/DDBJ databases">
        <title>Complete genome sequence of Vibrio vulnificus CMCP6.</title>
        <authorList>
            <person name="Rhee J.H."/>
            <person name="Kim S.Y."/>
            <person name="Chung S.S."/>
            <person name="Kim J.J."/>
            <person name="Moon Y.H."/>
            <person name="Jeong H."/>
            <person name="Choy H.E."/>
        </authorList>
    </citation>
    <scope>NUCLEOTIDE SEQUENCE [LARGE SCALE GENOMIC DNA]</scope>
    <source>
        <strain evidence="6">CMCP6</strain>
    </source>
</reference>
<proteinExistence type="predicted"/>
<dbReference type="InterPro" id="IPR001314">
    <property type="entry name" value="Peptidase_S1A"/>
</dbReference>
<dbReference type="InterPro" id="IPR001254">
    <property type="entry name" value="Trypsin_dom"/>
</dbReference>
<dbReference type="SUPFAM" id="SSF50494">
    <property type="entry name" value="Trypsin-like serine proteases"/>
    <property type="match status" value="1"/>
</dbReference>
<dbReference type="GO" id="GO:0006508">
    <property type="term" value="P:proteolysis"/>
    <property type="evidence" value="ECO:0007669"/>
    <property type="project" value="UniProtKB-KW"/>
</dbReference>
<feature type="region of interest" description="Disordered" evidence="2">
    <location>
        <begin position="351"/>
        <end position="377"/>
    </location>
</feature>
<dbReference type="EMBL" id="AE016795">
    <property type="protein sequence ID" value="AAO11089.1"/>
    <property type="molecule type" value="Genomic_DNA"/>
</dbReference>
<dbReference type="AlphaFoldDB" id="A0A3Q0L6J5"/>
<feature type="domain" description="Peptidase S1" evidence="4">
    <location>
        <begin position="31"/>
        <end position="335"/>
    </location>
</feature>
<dbReference type="GO" id="GO:0004252">
    <property type="term" value="F:serine-type endopeptidase activity"/>
    <property type="evidence" value="ECO:0007669"/>
    <property type="project" value="InterPro"/>
</dbReference>
<dbReference type="SMART" id="SM00020">
    <property type="entry name" value="Tryp_SPc"/>
    <property type="match status" value="1"/>
</dbReference>
<organism evidence="5 6">
    <name type="scientific">Vibrio vulnificus (strain CMCP6)</name>
    <dbReference type="NCBI Taxonomy" id="216895"/>
    <lineage>
        <taxon>Bacteria</taxon>
        <taxon>Pseudomonadati</taxon>
        <taxon>Pseudomonadota</taxon>
        <taxon>Gammaproteobacteria</taxon>
        <taxon>Vibrionales</taxon>
        <taxon>Vibrionaceae</taxon>
        <taxon>Vibrio</taxon>
    </lineage>
</organism>
<dbReference type="NCBIfam" id="TIGR03501">
    <property type="entry name" value="GlyGly_CTERM"/>
    <property type="match status" value="1"/>
</dbReference>
<dbReference type="PANTHER" id="PTHR24256">
    <property type="entry name" value="TRYPTASE-RELATED"/>
    <property type="match status" value="1"/>
</dbReference>
<dbReference type="InterPro" id="IPR020008">
    <property type="entry name" value="GlyGly_CTERM"/>
</dbReference>